<reference evidence="2 3" key="1">
    <citation type="journal article" date="2020" name="ISME J.">
        <title>Uncovering the hidden diversity of litter-decomposition mechanisms in mushroom-forming fungi.</title>
        <authorList>
            <person name="Floudas D."/>
            <person name="Bentzer J."/>
            <person name="Ahren D."/>
            <person name="Johansson T."/>
            <person name="Persson P."/>
            <person name="Tunlid A."/>
        </authorList>
    </citation>
    <scope>NUCLEOTIDE SEQUENCE [LARGE SCALE GENOMIC DNA]</scope>
    <source>
        <strain evidence="2 3">CBS 291.85</strain>
    </source>
</reference>
<accession>A0A8H5C8B2</accession>
<dbReference type="EMBL" id="JAACJM010000221">
    <property type="protein sequence ID" value="KAF5336783.1"/>
    <property type="molecule type" value="Genomic_DNA"/>
</dbReference>
<evidence type="ECO:0000313" key="2">
    <source>
        <dbReference type="EMBL" id="KAF5336783.1"/>
    </source>
</evidence>
<feature type="compositionally biased region" description="Basic and acidic residues" evidence="1">
    <location>
        <begin position="208"/>
        <end position="220"/>
    </location>
</feature>
<feature type="region of interest" description="Disordered" evidence="1">
    <location>
        <begin position="106"/>
        <end position="187"/>
    </location>
</feature>
<gene>
    <name evidence="2" type="ORF">D9758_017712</name>
</gene>
<feature type="compositionally biased region" description="Acidic residues" evidence="1">
    <location>
        <begin position="148"/>
        <end position="172"/>
    </location>
</feature>
<feature type="compositionally biased region" description="Polar residues" evidence="1">
    <location>
        <begin position="174"/>
        <end position="187"/>
    </location>
</feature>
<feature type="region of interest" description="Disordered" evidence="1">
    <location>
        <begin position="201"/>
        <end position="220"/>
    </location>
</feature>
<feature type="region of interest" description="Disordered" evidence="1">
    <location>
        <begin position="442"/>
        <end position="464"/>
    </location>
</feature>
<organism evidence="2 3">
    <name type="scientific">Tetrapyrgos nigripes</name>
    <dbReference type="NCBI Taxonomy" id="182062"/>
    <lineage>
        <taxon>Eukaryota</taxon>
        <taxon>Fungi</taxon>
        <taxon>Dikarya</taxon>
        <taxon>Basidiomycota</taxon>
        <taxon>Agaricomycotina</taxon>
        <taxon>Agaricomycetes</taxon>
        <taxon>Agaricomycetidae</taxon>
        <taxon>Agaricales</taxon>
        <taxon>Marasmiineae</taxon>
        <taxon>Marasmiaceae</taxon>
        <taxon>Tetrapyrgos</taxon>
    </lineage>
</organism>
<name>A0A8H5C8B2_9AGAR</name>
<dbReference type="Proteomes" id="UP000559256">
    <property type="component" value="Unassembled WGS sequence"/>
</dbReference>
<sequence>MRKLSESLISPEASVENSTPPPHTPSPQKPPATPKHNRTGFPVSSPRTPSPNKPTKSSPLVENEVDGLLSYKTSEDHCRVSAGLRLLRPPCLTVSIPITIYSGIASTDGEEDATEPESDDFCDEESVHDDEEYDSAAGATDEAKEDGSAAEDNDGIDEGAEQDEDEDLDDNLDSASTGSTPAITINNDYAKKEVDNKATNIEGANKSHTVEEVKHTRKSPEDRSLADAIRWYGDGHHSFTYDPPRALCEVMKDSFKIPGLDTAGLYDNYDPLRVSLMLSFNLQPVDASSLKWENVKDVLYKDRVLSLVVDFLKFDSWRSFCNPARCHVLSFDWGSQRLPSGINIEFLQAARFKSLNDNRGPLRIMLSVGSSRLAQFEYTASVIGNTLEETSYIGPTVYRDVEWEGKSGPVGGVQYSTCIGPFKGNNVQRPPTAEQLKKFDEAYSTNGPGKSSSSRKSSNTYKAQATSPYTFKDPQELQIQHTSAFPKPPSTSMKLALPIFDLALKPGRRAFKLPDDLQNINAWPLWPASEPHRDAIVVVTYMVTRYRNQKNPSSWSVTFNLLWVGVLAGN</sequence>
<dbReference type="AlphaFoldDB" id="A0A8H5C8B2"/>
<dbReference type="OrthoDB" id="3119798at2759"/>
<feature type="compositionally biased region" description="Acidic residues" evidence="1">
    <location>
        <begin position="108"/>
        <end position="134"/>
    </location>
</feature>
<comment type="caution">
    <text evidence="2">The sequence shown here is derived from an EMBL/GenBank/DDBJ whole genome shotgun (WGS) entry which is preliminary data.</text>
</comment>
<evidence type="ECO:0000256" key="1">
    <source>
        <dbReference type="SAM" id="MobiDB-lite"/>
    </source>
</evidence>
<keyword evidence="3" id="KW-1185">Reference proteome</keyword>
<evidence type="ECO:0000313" key="3">
    <source>
        <dbReference type="Proteomes" id="UP000559256"/>
    </source>
</evidence>
<proteinExistence type="predicted"/>
<feature type="compositionally biased region" description="Pro residues" evidence="1">
    <location>
        <begin position="19"/>
        <end position="33"/>
    </location>
</feature>
<protein>
    <submittedName>
        <fullName evidence="2">Uncharacterized protein</fullName>
    </submittedName>
</protein>
<feature type="region of interest" description="Disordered" evidence="1">
    <location>
        <begin position="1"/>
        <end position="68"/>
    </location>
</feature>